<keyword evidence="2" id="KW-1003">Cell membrane</keyword>
<evidence type="ECO:0000256" key="4">
    <source>
        <dbReference type="ARBA" id="ARBA00022989"/>
    </source>
</evidence>
<evidence type="ECO:0000256" key="3">
    <source>
        <dbReference type="ARBA" id="ARBA00022692"/>
    </source>
</evidence>
<dbReference type="InterPro" id="IPR050250">
    <property type="entry name" value="Macrolide_Exporter_MacB"/>
</dbReference>
<feature type="transmembrane region" description="Helical" evidence="7">
    <location>
        <begin position="368"/>
        <end position="389"/>
    </location>
</feature>
<dbReference type="Pfam" id="PF02687">
    <property type="entry name" value="FtsX"/>
    <property type="match status" value="1"/>
</dbReference>
<comment type="subcellular location">
    <subcellularLocation>
        <location evidence="1">Cell membrane</location>
        <topology evidence="1">Multi-pass membrane protein</topology>
    </subcellularLocation>
</comment>
<dbReference type="Pfam" id="PF12704">
    <property type="entry name" value="MacB_PCD"/>
    <property type="match status" value="1"/>
</dbReference>
<organism evidence="10 11">
    <name type="scientific">Actinocorallia herbida</name>
    <dbReference type="NCBI Taxonomy" id="58109"/>
    <lineage>
        <taxon>Bacteria</taxon>
        <taxon>Bacillati</taxon>
        <taxon>Actinomycetota</taxon>
        <taxon>Actinomycetes</taxon>
        <taxon>Streptosporangiales</taxon>
        <taxon>Thermomonosporaceae</taxon>
        <taxon>Actinocorallia</taxon>
    </lineage>
</organism>
<evidence type="ECO:0000259" key="9">
    <source>
        <dbReference type="Pfam" id="PF12704"/>
    </source>
</evidence>
<keyword evidence="11" id="KW-1185">Reference proteome</keyword>
<evidence type="ECO:0000256" key="2">
    <source>
        <dbReference type="ARBA" id="ARBA00022475"/>
    </source>
</evidence>
<evidence type="ECO:0000259" key="8">
    <source>
        <dbReference type="Pfam" id="PF02687"/>
    </source>
</evidence>
<sequence length="402" mass="42904">MGKVRVILSTFCVACLVGTVTIAAAISYLTQQMARQFFEQQAGRPGTMSVSVEFKQIEEGAGVSVESFTEVQNAFARYKITASPIASIDTTVRTPSGEVLSTQGRNSPPQFMINGADSSLADIRALKIIGGRWLTETDDLRLEPSLVVSQGFLRTAGIPRATALDTTLQIATGGHWTRARIVGVLDIGQEWGPGGEQTGSVPQVYLPAESVIGLGLPIMYSEFVMRVPPETAKRTGKQIREDAKHWTGVMGVSVSPQFGDFGQIGRSLRLIMYGAALGMLLLGSLPVIALGIFAVRQRRSEFGVHRCFGATGPDLFFTVLLEALITCTAAGLVGVLGAFVVTGRAADFVLRRQLPGVASIDTSFPWEAAQLGLGVAVCVGLFTGLIPAWRAMQKSVIRAIRA</sequence>
<keyword evidence="5 7" id="KW-0472">Membrane</keyword>
<proteinExistence type="inferred from homology"/>
<feature type="transmembrane region" description="Helical" evidence="7">
    <location>
        <begin position="270"/>
        <end position="295"/>
    </location>
</feature>
<comment type="caution">
    <text evidence="10">The sequence shown here is derived from an EMBL/GenBank/DDBJ whole genome shotgun (WGS) entry which is preliminary data.</text>
</comment>
<evidence type="ECO:0000256" key="1">
    <source>
        <dbReference type="ARBA" id="ARBA00004651"/>
    </source>
</evidence>
<evidence type="ECO:0000313" key="10">
    <source>
        <dbReference type="EMBL" id="ROO83027.1"/>
    </source>
</evidence>
<evidence type="ECO:0000256" key="5">
    <source>
        <dbReference type="ARBA" id="ARBA00023136"/>
    </source>
</evidence>
<dbReference type="Proteomes" id="UP000272400">
    <property type="component" value="Unassembled WGS sequence"/>
</dbReference>
<reference evidence="10 11" key="1">
    <citation type="submission" date="2018-11" db="EMBL/GenBank/DDBJ databases">
        <title>Sequencing the genomes of 1000 actinobacteria strains.</title>
        <authorList>
            <person name="Klenk H.-P."/>
        </authorList>
    </citation>
    <scope>NUCLEOTIDE SEQUENCE [LARGE SCALE GENOMIC DNA]</scope>
    <source>
        <strain evidence="10 11">DSM 44254</strain>
    </source>
</reference>
<feature type="domain" description="ABC3 transporter permease C-terminal" evidence="8">
    <location>
        <begin position="275"/>
        <end position="395"/>
    </location>
</feature>
<accession>A0A3N1CNX6</accession>
<dbReference type="PANTHER" id="PTHR30572:SF4">
    <property type="entry name" value="ABC TRANSPORTER PERMEASE YTRF"/>
    <property type="match status" value="1"/>
</dbReference>
<feature type="transmembrane region" description="Helical" evidence="7">
    <location>
        <begin position="315"/>
        <end position="341"/>
    </location>
</feature>
<dbReference type="InterPro" id="IPR003838">
    <property type="entry name" value="ABC3_permease_C"/>
</dbReference>
<dbReference type="AlphaFoldDB" id="A0A3N1CNX6"/>
<keyword evidence="3 7" id="KW-0812">Transmembrane</keyword>
<comment type="similarity">
    <text evidence="6">Belongs to the ABC-4 integral membrane protein family.</text>
</comment>
<gene>
    <name evidence="10" type="ORF">EDD29_0515</name>
</gene>
<protein>
    <submittedName>
        <fullName evidence="10">ABC-type antimicrobial peptide transport system permease subunit</fullName>
    </submittedName>
</protein>
<feature type="domain" description="MacB-like periplasmic core" evidence="9">
    <location>
        <begin position="17"/>
        <end position="239"/>
    </location>
</feature>
<evidence type="ECO:0000256" key="7">
    <source>
        <dbReference type="SAM" id="Phobius"/>
    </source>
</evidence>
<evidence type="ECO:0000313" key="11">
    <source>
        <dbReference type="Proteomes" id="UP000272400"/>
    </source>
</evidence>
<name>A0A3N1CNX6_9ACTN</name>
<evidence type="ECO:0000256" key="6">
    <source>
        <dbReference type="ARBA" id="ARBA00038076"/>
    </source>
</evidence>
<dbReference type="GO" id="GO:0022857">
    <property type="term" value="F:transmembrane transporter activity"/>
    <property type="evidence" value="ECO:0007669"/>
    <property type="project" value="TreeGrafter"/>
</dbReference>
<dbReference type="EMBL" id="RJKE01000001">
    <property type="protein sequence ID" value="ROO83027.1"/>
    <property type="molecule type" value="Genomic_DNA"/>
</dbReference>
<dbReference type="InterPro" id="IPR025857">
    <property type="entry name" value="MacB_PCD"/>
</dbReference>
<dbReference type="GO" id="GO:0005886">
    <property type="term" value="C:plasma membrane"/>
    <property type="evidence" value="ECO:0007669"/>
    <property type="project" value="UniProtKB-SubCell"/>
</dbReference>
<dbReference type="PANTHER" id="PTHR30572">
    <property type="entry name" value="MEMBRANE COMPONENT OF TRANSPORTER-RELATED"/>
    <property type="match status" value="1"/>
</dbReference>
<keyword evidence="4 7" id="KW-1133">Transmembrane helix</keyword>